<proteinExistence type="predicted"/>
<dbReference type="PROSITE" id="PS51257">
    <property type="entry name" value="PROKAR_LIPOPROTEIN"/>
    <property type="match status" value="1"/>
</dbReference>
<name>A0A2U0S9R8_9SPHN</name>
<dbReference type="SUPFAM" id="SSF53335">
    <property type="entry name" value="S-adenosyl-L-methionine-dependent methyltransferases"/>
    <property type="match status" value="1"/>
</dbReference>
<dbReference type="Pfam" id="PF13847">
    <property type="entry name" value="Methyltransf_31"/>
    <property type="match status" value="1"/>
</dbReference>
<dbReference type="PANTHER" id="PTHR43861">
    <property type="entry name" value="TRANS-ACONITATE 2-METHYLTRANSFERASE-RELATED"/>
    <property type="match status" value="1"/>
</dbReference>
<feature type="signal peptide" evidence="2">
    <location>
        <begin position="1"/>
        <end position="17"/>
    </location>
</feature>
<dbReference type="GO" id="GO:0032259">
    <property type="term" value="P:methylation"/>
    <property type="evidence" value="ECO:0007669"/>
    <property type="project" value="UniProtKB-KW"/>
</dbReference>
<dbReference type="InterPro" id="IPR029063">
    <property type="entry name" value="SAM-dependent_MTases_sf"/>
</dbReference>
<keyword evidence="4" id="KW-0489">Methyltransferase</keyword>
<dbReference type="OrthoDB" id="9784101at2"/>
<dbReference type="Proteomes" id="UP000245890">
    <property type="component" value="Unassembled WGS sequence"/>
</dbReference>
<protein>
    <submittedName>
        <fullName evidence="4">SAM-dependent methyltransferase</fullName>
    </submittedName>
</protein>
<evidence type="ECO:0000259" key="3">
    <source>
        <dbReference type="Pfam" id="PF13847"/>
    </source>
</evidence>
<evidence type="ECO:0000256" key="1">
    <source>
        <dbReference type="ARBA" id="ARBA00022679"/>
    </source>
</evidence>
<sequence length="257" mass="27456">MSLPVRPLLLGVTLLLAACDGGSPGLRNESGDSSNTGFPAADRPVATIVSSRWSNEEARDRLNEAGKVMDLAGIKPGMTVADIGAGEGYYTIRLGQRVGAKGRVVAEDIVPDYISQLATRVVREKLDNVSVRLGLPADPRLPENSFDRVLMVHMYHEIESPYEFLWRLRPSLAPGGQVIVVDADRATENHGTPPALLKCEFAAVGYAQVSMLPMASAGGYMAVFEARGARPEPETIRACKSGAHAKAVTPKPNGAHE</sequence>
<keyword evidence="1 4" id="KW-0808">Transferase</keyword>
<comment type="caution">
    <text evidence="4">The sequence shown here is derived from an EMBL/GenBank/DDBJ whole genome shotgun (WGS) entry which is preliminary data.</text>
</comment>
<evidence type="ECO:0000313" key="4">
    <source>
        <dbReference type="EMBL" id="PVX28021.1"/>
    </source>
</evidence>
<dbReference type="InterPro" id="IPR025714">
    <property type="entry name" value="Methyltranfer_dom"/>
</dbReference>
<feature type="domain" description="Methyltransferase" evidence="3">
    <location>
        <begin position="74"/>
        <end position="189"/>
    </location>
</feature>
<keyword evidence="2" id="KW-0732">Signal</keyword>
<dbReference type="AlphaFoldDB" id="A0A2U0S9R8"/>
<keyword evidence="5" id="KW-1185">Reference proteome</keyword>
<gene>
    <name evidence="4" type="ORF">DD559_00535</name>
</gene>
<evidence type="ECO:0000313" key="5">
    <source>
        <dbReference type="Proteomes" id="UP000245890"/>
    </source>
</evidence>
<reference evidence="4 5" key="1">
    <citation type="submission" date="2018-05" db="EMBL/GenBank/DDBJ databases">
        <title>Description of Sphingomonas pokkalii sp nov, isolated from the rhizosphere of saline tolerant pokkali rice and its draft genome analysis.</title>
        <authorList>
            <person name="Menon R."/>
            <person name="Kumari S."/>
            <person name="Rameshkumar N."/>
        </authorList>
    </citation>
    <scope>NUCLEOTIDE SEQUENCE [LARGE SCALE GENOMIC DNA]</scope>
    <source>
        <strain evidence="4 5">L3B27</strain>
    </source>
</reference>
<dbReference type="PANTHER" id="PTHR43861:SF3">
    <property type="entry name" value="PUTATIVE (AFU_ORTHOLOGUE AFUA_2G14390)-RELATED"/>
    <property type="match status" value="1"/>
</dbReference>
<dbReference type="CDD" id="cd02440">
    <property type="entry name" value="AdoMet_MTases"/>
    <property type="match status" value="1"/>
</dbReference>
<dbReference type="Gene3D" id="3.40.50.150">
    <property type="entry name" value="Vaccinia Virus protein VP39"/>
    <property type="match status" value="1"/>
</dbReference>
<dbReference type="GO" id="GO:0008168">
    <property type="term" value="F:methyltransferase activity"/>
    <property type="evidence" value="ECO:0007669"/>
    <property type="project" value="UniProtKB-KW"/>
</dbReference>
<dbReference type="EMBL" id="QENQ01000001">
    <property type="protein sequence ID" value="PVX28021.1"/>
    <property type="molecule type" value="Genomic_DNA"/>
</dbReference>
<evidence type="ECO:0000256" key="2">
    <source>
        <dbReference type="SAM" id="SignalP"/>
    </source>
</evidence>
<feature type="chain" id="PRO_5015761757" evidence="2">
    <location>
        <begin position="18"/>
        <end position="257"/>
    </location>
</feature>
<accession>A0A2U0S9R8</accession>
<organism evidence="4 5">
    <name type="scientific">Sphingomonas pokkalii</name>
    <dbReference type="NCBI Taxonomy" id="2175090"/>
    <lineage>
        <taxon>Bacteria</taxon>
        <taxon>Pseudomonadati</taxon>
        <taxon>Pseudomonadota</taxon>
        <taxon>Alphaproteobacteria</taxon>
        <taxon>Sphingomonadales</taxon>
        <taxon>Sphingomonadaceae</taxon>
        <taxon>Sphingomonas</taxon>
    </lineage>
</organism>